<proteinExistence type="predicted"/>
<dbReference type="OrthoDB" id="3694718at2759"/>
<dbReference type="AlphaFoldDB" id="A0A6A7BGL7"/>
<dbReference type="Proteomes" id="UP000799423">
    <property type="component" value="Unassembled WGS sequence"/>
</dbReference>
<feature type="region of interest" description="Disordered" evidence="1">
    <location>
        <begin position="1"/>
        <end position="24"/>
    </location>
</feature>
<gene>
    <name evidence="2" type="ORF">T440DRAFT_515102</name>
</gene>
<evidence type="ECO:0000313" key="3">
    <source>
        <dbReference type="Proteomes" id="UP000799423"/>
    </source>
</evidence>
<evidence type="ECO:0000256" key="1">
    <source>
        <dbReference type="SAM" id="MobiDB-lite"/>
    </source>
</evidence>
<dbReference type="EMBL" id="MU006293">
    <property type="protein sequence ID" value="KAF2854392.1"/>
    <property type="molecule type" value="Genomic_DNA"/>
</dbReference>
<accession>A0A6A7BGL7</accession>
<name>A0A6A7BGL7_9PLEO</name>
<evidence type="ECO:0000313" key="2">
    <source>
        <dbReference type="EMBL" id="KAF2854392.1"/>
    </source>
</evidence>
<organism evidence="2 3">
    <name type="scientific">Plenodomus tracheiphilus IPT5</name>
    <dbReference type="NCBI Taxonomy" id="1408161"/>
    <lineage>
        <taxon>Eukaryota</taxon>
        <taxon>Fungi</taxon>
        <taxon>Dikarya</taxon>
        <taxon>Ascomycota</taxon>
        <taxon>Pezizomycotina</taxon>
        <taxon>Dothideomycetes</taxon>
        <taxon>Pleosporomycetidae</taxon>
        <taxon>Pleosporales</taxon>
        <taxon>Pleosporineae</taxon>
        <taxon>Leptosphaeriaceae</taxon>
        <taxon>Plenodomus</taxon>
    </lineage>
</organism>
<protein>
    <submittedName>
        <fullName evidence="2">Uncharacterized protein</fullName>
    </submittedName>
</protein>
<sequence length="205" mass="23004">MFPATDYTDIDTSPPHDPYHLDTDTDTDTCLPYHPRFSSPYPRLSSEVHSTPTFTKTTLKLPQSTASQIHSTLSPSDILILPPTLTRLKVSIRSSSRSSSYTSTNETLRVVVAGNLRVRDVARQVCSKGGEEMQVWVRRRGEWQEVGGTVRVGDVSERGEGRDVEVRIVIGGFEGGRRRRRSAECERGVVAKGWEESGRGWEWRV</sequence>
<keyword evidence="3" id="KW-1185">Reference proteome</keyword>
<reference evidence="2" key="1">
    <citation type="submission" date="2020-01" db="EMBL/GenBank/DDBJ databases">
        <authorList>
            <consortium name="DOE Joint Genome Institute"/>
            <person name="Haridas S."/>
            <person name="Albert R."/>
            <person name="Binder M."/>
            <person name="Bloem J."/>
            <person name="Labutti K."/>
            <person name="Salamov A."/>
            <person name="Andreopoulos B."/>
            <person name="Baker S.E."/>
            <person name="Barry K."/>
            <person name="Bills G."/>
            <person name="Bluhm B.H."/>
            <person name="Cannon C."/>
            <person name="Castanera R."/>
            <person name="Culley D.E."/>
            <person name="Daum C."/>
            <person name="Ezra D."/>
            <person name="Gonzalez J.B."/>
            <person name="Henrissat B."/>
            <person name="Kuo A."/>
            <person name="Liang C."/>
            <person name="Lipzen A."/>
            <person name="Lutzoni F."/>
            <person name="Magnuson J."/>
            <person name="Mondo S."/>
            <person name="Nolan M."/>
            <person name="Ohm R."/>
            <person name="Pangilinan J."/>
            <person name="Park H.-J."/>
            <person name="Ramirez L."/>
            <person name="Alfaro M."/>
            <person name="Sun H."/>
            <person name="Tritt A."/>
            <person name="Yoshinaga Y."/>
            <person name="Zwiers L.-H."/>
            <person name="Turgeon B.G."/>
            <person name="Goodwin S.B."/>
            <person name="Spatafora J.W."/>
            <person name="Crous P.W."/>
            <person name="Grigoriev I.V."/>
        </authorList>
    </citation>
    <scope>NUCLEOTIDE SEQUENCE</scope>
    <source>
        <strain evidence="2">IPT5</strain>
    </source>
</reference>